<dbReference type="EMBL" id="AGYT01000026">
    <property type="protein sequence ID" value="ENY98714.1"/>
    <property type="molecule type" value="Genomic_DNA"/>
</dbReference>
<dbReference type="RefSeq" id="WP_002599712.1">
    <property type="nucleotide sequence ID" value="NZ_KB850960.1"/>
</dbReference>
<reference evidence="1 2" key="1">
    <citation type="submission" date="2013-01" db="EMBL/GenBank/DDBJ databases">
        <title>The Genome Sequence of Clostridium colicanis 209318.</title>
        <authorList>
            <consortium name="The Broad Institute Genome Sequencing Platform"/>
            <person name="Earl A."/>
            <person name="Ward D."/>
            <person name="Feldgarden M."/>
            <person name="Gevers D."/>
            <person name="Courvalin P."/>
            <person name="Lambert T."/>
            <person name="Walker B."/>
            <person name="Young S.K."/>
            <person name="Zeng Q."/>
            <person name="Gargeya S."/>
            <person name="Fitzgerald M."/>
            <person name="Haas B."/>
            <person name="Abouelleil A."/>
            <person name="Alvarado L."/>
            <person name="Arachchi H.M."/>
            <person name="Berlin A.M."/>
            <person name="Chapman S.B."/>
            <person name="Dewar J."/>
            <person name="Goldberg J."/>
            <person name="Griggs A."/>
            <person name="Gujja S."/>
            <person name="Hansen M."/>
            <person name="Howarth C."/>
            <person name="Imamovic A."/>
            <person name="Larimer J."/>
            <person name="McCowan C."/>
            <person name="Murphy C."/>
            <person name="Neiman D."/>
            <person name="Pearson M."/>
            <person name="Priest M."/>
            <person name="Roberts A."/>
            <person name="Saif S."/>
            <person name="Shea T."/>
            <person name="Sisk P."/>
            <person name="Sykes S."/>
            <person name="Wortman J."/>
            <person name="Nusbaum C."/>
            <person name="Birren B."/>
        </authorList>
    </citation>
    <scope>NUCLEOTIDE SEQUENCE [LARGE SCALE GENOMIC DNA]</scope>
    <source>
        <strain evidence="1 2">209318</strain>
    </source>
</reference>
<name>N9W784_9CLOT</name>
<sequence length="69" mass="8230">MDKEKIEAINRYIAIVDSLLIRLDDVIGSVDDEAYIEQCLEDDMNYINRRVRIIRNQKEELLNAFKEEK</sequence>
<proteinExistence type="predicted"/>
<comment type="caution">
    <text evidence="1">The sequence shown here is derived from an EMBL/GenBank/DDBJ whole genome shotgun (WGS) entry which is preliminary data.</text>
</comment>
<organism evidence="1 2">
    <name type="scientific">Clostridium thermobutyricum</name>
    <dbReference type="NCBI Taxonomy" id="29372"/>
    <lineage>
        <taxon>Bacteria</taxon>
        <taxon>Bacillati</taxon>
        <taxon>Bacillota</taxon>
        <taxon>Clostridia</taxon>
        <taxon>Eubacteriales</taxon>
        <taxon>Clostridiaceae</taxon>
        <taxon>Clostridium</taxon>
    </lineage>
</organism>
<evidence type="ECO:0000313" key="1">
    <source>
        <dbReference type="EMBL" id="ENY98714.1"/>
    </source>
</evidence>
<dbReference type="PATRIC" id="fig|999411.4.peg.3185"/>
<gene>
    <name evidence="1" type="ORF">HMPREF1092_03272</name>
</gene>
<dbReference type="AlphaFoldDB" id="N9W784"/>
<keyword evidence="2" id="KW-1185">Reference proteome</keyword>
<dbReference type="Proteomes" id="UP000013097">
    <property type="component" value="Unassembled WGS sequence"/>
</dbReference>
<evidence type="ECO:0000313" key="2">
    <source>
        <dbReference type="Proteomes" id="UP000013097"/>
    </source>
</evidence>
<protein>
    <submittedName>
        <fullName evidence="1">Uncharacterized protein</fullName>
    </submittedName>
</protein>
<accession>N9W784</accession>
<dbReference type="HOGENOM" id="CLU_2768500_0_0_9"/>